<evidence type="ECO:0000259" key="5">
    <source>
        <dbReference type="Pfam" id="PF15619"/>
    </source>
</evidence>
<sequence length="811" mass="92256">MGFSTHYQTDSMEESEKAPEAIEDNRILSRQSHRSTKKESRASSGRRHRKNHQGKSHREDTMVESVDSRSKATTCQSDPDRDRISDGEGRRSDGSLYSEDYENATQSERSLSPFSQTLTPSPVLQRGLQAKQISRSPPHKLRGVGRWNASRPQRPGGLPITQHNRKGNRSQSKESSLPKDLDLVTKRMLSARLLKINELSNSLAELKQQNDELKKENRTLRQLQVRQEKALQRYDDTESEISQLLARHSNEIHVLRERLRRTQERERTAERRLRESEEQLHRSQAAVARLKKLVDQQELGTRDELSRSFEEEKTRAQEAQRKVKDLERSIELSNNSFQRQLAAEKKKTINSQEEVKNLQEELDRLTNKLKEKERELDAKNIYSNRLVKPALRKDGESGAKRKLTVLYSTKAVQTEDGTSSQDFPSPPPAINDTNEYGGQSAGEYLSLKDLDRVDKPAESDKVSQKSDEHKTRGRHEEELVREQETQQREGLNQELNVFKEKLSRLKNDIKIEHEGEDSKKSNSLFSQKEDDNYWKRGHVQDEVARWNKESTFSQQATEEVRRKKEQLLAKMREIDRQNQAAQDSVFDESPLSESRKINNNVVSPHPPEERNRNFSVFNHTESEETGSMLAGDREDGRRRQSAEHGGFTAGRRALRPHTSSDDLAFGRYAPSFGHSASRVSHGFPPAPPSDDKNSALEAIGLFNVGMTVTEKETETKAEKDKKSSLMEQLFGAQTIPAGDSFSAFNKMKALNSPPTTNGVRSRRDGLHRFNSGSSTPPPSSGVIDKALNVADSKPAIRAIPSFDDDIEELTL</sequence>
<feature type="compositionally biased region" description="Basic and acidic residues" evidence="4">
    <location>
        <begin position="510"/>
        <end position="520"/>
    </location>
</feature>
<dbReference type="STRING" id="8081.ENSPREP00000016092"/>
<feature type="compositionally biased region" description="Basic and acidic residues" evidence="4">
    <location>
        <begin position="631"/>
        <end position="642"/>
    </location>
</feature>
<dbReference type="Ensembl" id="ENSPRET00000016261.1">
    <property type="protein sequence ID" value="ENSPREP00000016092.1"/>
    <property type="gene ID" value="ENSPREG00000010871.1"/>
</dbReference>
<dbReference type="Proteomes" id="UP000242638">
    <property type="component" value="Unassembled WGS sequence"/>
</dbReference>
<feature type="compositionally biased region" description="Basic and acidic residues" evidence="4">
    <location>
        <begin position="14"/>
        <end position="27"/>
    </location>
</feature>
<feature type="compositionally biased region" description="Polar residues" evidence="4">
    <location>
        <begin position="1"/>
        <end position="10"/>
    </location>
</feature>
<dbReference type="PANTHER" id="PTHR16650">
    <property type="entry name" value="C21ORF13-RELATED"/>
    <property type="match status" value="1"/>
</dbReference>
<dbReference type="Bgee" id="ENSPREG00000010871">
    <property type="expression patterns" value="Expressed in caudal fin and 1 other cell type or tissue"/>
</dbReference>
<dbReference type="RefSeq" id="XP_008396166.1">
    <property type="nucleotide sequence ID" value="XM_008397944.2"/>
</dbReference>
<feature type="domain" description="Lebercilin" evidence="5">
    <location>
        <begin position="184"/>
        <end position="376"/>
    </location>
</feature>
<dbReference type="CTD" id="167691"/>
<feature type="region of interest" description="Disordered" evidence="4">
    <location>
        <begin position="574"/>
        <end position="666"/>
    </location>
</feature>
<evidence type="ECO:0000256" key="1">
    <source>
        <dbReference type="ARBA" id="ARBA00010229"/>
    </source>
</evidence>
<feature type="region of interest" description="Disordered" evidence="4">
    <location>
        <begin position="1"/>
        <end position="181"/>
    </location>
</feature>
<evidence type="ECO:0000313" key="7">
    <source>
        <dbReference type="Proteomes" id="UP000242638"/>
    </source>
</evidence>
<feature type="compositionally biased region" description="Basic residues" evidence="4">
    <location>
        <begin position="44"/>
        <end position="55"/>
    </location>
</feature>
<dbReference type="GO" id="GO:0005930">
    <property type="term" value="C:axoneme"/>
    <property type="evidence" value="ECO:0007669"/>
    <property type="project" value="TreeGrafter"/>
</dbReference>
<feature type="compositionally biased region" description="Basic and acidic residues" evidence="4">
    <location>
        <begin position="56"/>
        <end position="70"/>
    </location>
</feature>
<evidence type="ECO:0000256" key="2">
    <source>
        <dbReference type="ARBA" id="ARBA00023054"/>
    </source>
</evidence>
<feature type="compositionally biased region" description="Polar residues" evidence="4">
    <location>
        <begin position="412"/>
        <end position="423"/>
    </location>
</feature>
<dbReference type="PANTHER" id="PTHR16650:SF10">
    <property type="entry name" value="LEBERCILIN"/>
    <property type="match status" value="1"/>
</dbReference>
<keyword evidence="7" id="KW-1185">Reference proteome</keyword>
<dbReference type="GO" id="GO:0045494">
    <property type="term" value="P:photoreceptor cell maintenance"/>
    <property type="evidence" value="ECO:0007669"/>
    <property type="project" value="Ensembl"/>
</dbReference>
<feature type="region of interest" description="Disordered" evidence="4">
    <location>
        <begin position="412"/>
        <end position="495"/>
    </location>
</feature>
<dbReference type="AlphaFoldDB" id="A0A3P9P2N0"/>
<feature type="compositionally biased region" description="Polar residues" evidence="4">
    <location>
        <begin position="103"/>
        <end position="122"/>
    </location>
</feature>
<reference evidence="7" key="1">
    <citation type="submission" date="2013-11" db="EMBL/GenBank/DDBJ databases">
        <title>The genomic landscape of the Guanapo guppy.</title>
        <authorList>
            <person name="Kuenstner A."/>
            <person name="Dreyer C."/>
        </authorList>
    </citation>
    <scope>NUCLEOTIDE SEQUENCE</scope>
    <source>
        <strain evidence="7">Guanapo</strain>
    </source>
</reference>
<feature type="region of interest" description="Disordered" evidence="4">
    <location>
        <begin position="510"/>
        <end position="530"/>
    </location>
</feature>
<dbReference type="OMA" id="YQIQNID"/>
<evidence type="ECO:0000313" key="6">
    <source>
        <dbReference type="Ensembl" id="ENSPREP00000016092.1"/>
    </source>
</evidence>
<dbReference type="GO" id="GO:0035845">
    <property type="term" value="P:photoreceptor cell outer segment organization"/>
    <property type="evidence" value="ECO:0007669"/>
    <property type="project" value="Ensembl"/>
</dbReference>
<evidence type="ECO:0000256" key="3">
    <source>
        <dbReference type="SAM" id="Coils"/>
    </source>
</evidence>
<evidence type="ECO:0000256" key="4">
    <source>
        <dbReference type="SAM" id="MobiDB-lite"/>
    </source>
</evidence>
<reference evidence="6" key="3">
    <citation type="submission" date="2025-09" db="UniProtKB">
        <authorList>
            <consortium name="Ensembl"/>
        </authorList>
    </citation>
    <scope>IDENTIFICATION</scope>
    <source>
        <strain evidence="6">Guanapo</strain>
    </source>
</reference>
<comment type="similarity">
    <text evidence="1">Belongs to the LCA5 family.</text>
</comment>
<dbReference type="InterPro" id="IPR026188">
    <property type="entry name" value="Lebercilin-like"/>
</dbReference>
<name>A0A3P9P2N0_POERE</name>
<proteinExistence type="inferred from homology"/>
<feature type="region of interest" description="Disordered" evidence="4">
    <location>
        <begin position="749"/>
        <end position="783"/>
    </location>
</feature>
<dbReference type="OrthoDB" id="2123794at2759"/>
<dbReference type="GeneTree" id="ENSGT00560000077266"/>
<dbReference type="Pfam" id="PF15619">
    <property type="entry name" value="Lebercilin"/>
    <property type="match status" value="1"/>
</dbReference>
<protein>
    <submittedName>
        <fullName evidence="6">Lebercilin LCA5</fullName>
    </submittedName>
</protein>
<feature type="coiled-coil region" evidence="3">
    <location>
        <begin position="189"/>
        <end position="382"/>
    </location>
</feature>
<dbReference type="GeneID" id="103457654"/>
<accession>A0A3P9P2N0</accession>
<feature type="compositionally biased region" description="Basic and acidic residues" evidence="4">
    <location>
        <begin position="446"/>
        <end position="487"/>
    </location>
</feature>
<organism evidence="6 7">
    <name type="scientific">Poecilia reticulata</name>
    <name type="common">Guppy</name>
    <name type="synonym">Acanthophacelus reticulatus</name>
    <dbReference type="NCBI Taxonomy" id="8081"/>
    <lineage>
        <taxon>Eukaryota</taxon>
        <taxon>Metazoa</taxon>
        <taxon>Chordata</taxon>
        <taxon>Craniata</taxon>
        <taxon>Vertebrata</taxon>
        <taxon>Euteleostomi</taxon>
        <taxon>Actinopterygii</taxon>
        <taxon>Neopterygii</taxon>
        <taxon>Teleostei</taxon>
        <taxon>Neoteleostei</taxon>
        <taxon>Acanthomorphata</taxon>
        <taxon>Ovalentaria</taxon>
        <taxon>Atherinomorphae</taxon>
        <taxon>Cyprinodontiformes</taxon>
        <taxon>Poeciliidae</taxon>
        <taxon>Poeciliinae</taxon>
        <taxon>Poecilia</taxon>
    </lineage>
</organism>
<dbReference type="InterPro" id="IPR028933">
    <property type="entry name" value="Lebercilin_dom"/>
</dbReference>
<keyword evidence="2 3" id="KW-0175">Coiled coil</keyword>
<dbReference type="KEGG" id="pret:103457654"/>
<dbReference type="GO" id="GO:0042073">
    <property type="term" value="P:intraciliary transport"/>
    <property type="evidence" value="ECO:0007669"/>
    <property type="project" value="TreeGrafter"/>
</dbReference>
<feature type="compositionally biased region" description="Basic and acidic residues" evidence="4">
    <location>
        <begin position="78"/>
        <end position="93"/>
    </location>
</feature>
<reference evidence="6" key="2">
    <citation type="submission" date="2025-08" db="UniProtKB">
        <authorList>
            <consortium name="Ensembl"/>
        </authorList>
    </citation>
    <scope>IDENTIFICATION</scope>
    <source>
        <strain evidence="6">Guanapo</strain>
    </source>
</reference>